<reference evidence="1" key="1">
    <citation type="submission" date="2019-06" db="EMBL/GenBank/DDBJ databases">
        <authorList>
            <person name="Zheng W."/>
        </authorList>
    </citation>
    <scope>NUCLEOTIDE SEQUENCE</scope>
    <source>
        <strain evidence="1">QDHG01</strain>
    </source>
</reference>
<organism evidence="1 2">
    <name type="scientific">Halteria grandinella</name>
    <dbReference type="NCBI Taxonomy" id="5974"/>
    <lineage>
        <taxon>Eukaryota</taxon>
        <taxon>Sar</taxon>
        <taxon>Alveolata</taxon>
        <taxon>Ciliophora</taxon>
        <taxon>Intramacronucleata</taxon>
        <taxon>Spirotrichea</taxon>
        <taxon>Stichotrichia</taxon>
        <taxon>Sporadotrichida</taxon>
        <taxon>Halteriidae</taxon>
        <taxon>Halteria</taxon>
    </lineage>
</organism>
<proteinExistence type="predicted"/>
<dbReference type="AlphaFoldDB" id="A0A8J8NFE7"/>
<sequence>MDTLTILDSGQELPCITQDLRWCFWQVILAFSCQWLFFNLLGVHLGESKNCLTSQNLSSCGTVSSDL</sequence>
<evidence type="ECO:0000313" key="2">
    <source>
        <dbReference type="Proteomes" id="UP000785679"/>
    </source>
</evidence>
<name>A0A8J8NFE7_HALGN</name>
<protein>
    <submittedName>
        <fullName evidence="1">Uncharacterized protein</fullName>
    </submittedName>
</protein>
<keyword evidence="2" id="KW-1185">Reference proteome</keyword>
<dbReference type="OrthoDB" id="8444138at2759"/>
<accession>A0A8J8NFE7</accession>
<dbReference type="EMBL" id="RRYP01018117">
    <property type="protein sequence ID" value="TNV73779.1"/>
    <property type="molecule type" value="Genomic_DNA"/>
</dbReference>
<evidence type="ECO:0000313" key="1">
    <source>
        <dbReference type="EMBL" id="TNV73779.1"/>
    </source>
</evidence>
<dbReference type="Proteomes" id="UP000785679">
    <property type="component" value="Unassembled WGS sequence"/>
</dbReference>
<comment type="caution">
    <text evidence="1">The sequence shown here is derived from an EMBL/GenBank/DDBJ whole genome shotgun (WGS) entry which is preliminary data.</text>
</comment>
<gene>
    <name evidence="1" type="ORF">FGO68_gene11865</name>
</gene>